<proteinExistence type="predicted"/>
<gene>
    <name evidence="1" type="ORF">SJ05684_c23310</name>
</gene>
<name>A0A249PDE8_9HYPH</name>
<dbReference type="Proteomes" id="UP000217211">
    <property type="component" value="Chromosome"/>
</dbReference>
<evidence type="ECO:0000313" key="1">
    <source>
        <dbReference type="EMBL" id="ASY63772.1"/>
    </source>
</evidence>
<reference evidence="1 2" key="1">
    <citation type="submission" date="2017-08" db="EMBL/GenBank/DDBJ databases">
        <title>Multipartite genome sequences of Sinorhizobium species nodulating soybeans.</title>
        <authorList>
            <person name="Tian C.F."/>
        </authorList>
    </citation>
    <scope>NUCLEOTIDE SEQUENCE [LARGE SCALE GENOMIC DNA]</scope>
    <source>
        <strain evidence="1 2">CCBAU 05684</strain>
    </source>
</reference>
<accession>A0A249PDE8</accession>
<dbReference type="AlphaFoldDB" id="A0A249PDE8"/>
<dbReference type="EMBL" id="CP023067">
    <property type="protein sequence ID" value="ASY63772.1"/>
    <property type="molecule type" value="Genomic_DNA"/>
</dbReference>
<keyword evidence="2" id="KW-1185">Reference proteome</keyword>
<evidence type="ECO:0000313" key="2">
    <source>
        <dbReference type="Proteomes" id="UP000217211"/>
    </source>
</evidence>
<sequence>MTDLAGNFLRLIFSLPADICAGHDQTVQALDIIQENSLARFTRRRNQ</sequence>
<organism evidence="1 2">
    <name type="scientific">Sinorhizobium sojae CCBAU 05684</name>
    <dbReference type="NCBI Taxonomy" id="716928"/>
    <lineage>
        <taxon>Bacteria</taxon>
        <taxon>Pseudomonadati</taxon>
        <taxon>Pseudomonadota</taxon>
        <taxon>Alphaproteobacteria</taxon>
        <taxon>Hyphomicrobiales</taxon>
        <taxon>Rhizobiaceae</taxon>
        <taxon>Sinorhizobium/Ensifer group</taxon>
        <taxon>Sinorhizobium</taxon>
    </lineage>
</organism>
<dbReference type="KEGG" id="esj:SJ05684_c23310"/>
<protein>
    <submittedName>
        <fullName evidence="1">Uncharacterized protein</fullName>
    </submittedName>
</protein>